<dbReference type="EMBL" id="CACVBM020000487">
    <property type="protein sequence ID" value="CAA7019768.1"/>
    <property type="molecule type" value="Genomic_DNA"/>
</dbReference>
<gene>
    <name evidence="2" type="ORF">MERR_LOCUS2254</name>
    <name evidence="3" type="ORF">MERR_LOCUS7003</name>
</gene>
<reference evidence="3 4" key="1">
    <citation type="submission" date="2020-01" db="EMBL/GenBank/DDBJ databases">
        <authorList>
            <person name="Mishra B."/>
        </authorList>
    </citation>
    <scope>NUCLEOTIDE SEQUENCE [LARGE SCALE GENOMIC DNA]</scope>
</reference>
<dbReference type="OrthoDB" id="1112229at2759"/>
<dbReference type="InterPro" id="IPR012340">
    <property type="entry name" value="NA-bd_OB-fold"/>
</dbReference>
<evidence type="ECO:0000259" key="1">
    <source>
        <dbReference type="Pfam" id="PF02721"/>
    </source>
</evidence>
<name>A0A6D2I2U6_9BRAS</name>
<feature type="domain" description="Replication protein A 70 kDa DNA-binding subunit B/D first OB fold" evidence="1">
    <location>
        <begin position="6"/>
        <end position="45"/>
    </location>
</feature>
<evidence type="ECO:0000313" key="2">
    <source>
        <dbReference type="EMBL" id="CAA7015019.1"/>
    </source>
</evidence>
<dbReference type="AlphaFoldDB" id="A0A6D2I2U6"/>
<evidence type="ECO:0000313" key="4">
    <source>
        <dbReference type="Proteomes" id="UP000467841"/>
    </source>
</evidence>
<dbReference type="SUPFAM" id="SSF50249">
    <property type="entry name" value="Nucleic acid-binding proteins"/>
    <property type="match status" value="1"/>
</dbReference>
<keyword evidence="4" id="KW-1185">Reference proteome</keyword>
<dbReference type="Proteomes" id="UP000467841">
    <property type="component" value="Unassembled WGS sequence"/>
</dbReference>
<organism evidence="3 4">
    <name type="scientific">Microthlaspi erraticum</name>
    <dbReference type="NCBI Taxonomy" id="1685480"/>
    <lineage>
        <taxon>Eukaryota</taxon>
        <taxon>Viridiplantae</taxon>
        <taxon>Streptophyta</taxon>
        <taxon>Embryophyta</taxon>
        <taxon>Tracheophyta</taxon>
        <taxon>Spermatophyta</taxon>
        <taxon>Magnoliopsida</taxon>
        <taxon>eudicotyledons</taxon>
        <taxon>Gunneridae</taxon>
        <taxon>Pentapetalae</taxon>
        <taxon>rosids</taxon>
        <taxon>malvids</taxon>
        <taxon>Brassicales</taxon>
        <taxon>Brassicaceae</taxon>
        <taxon>Coluteocarpeae</taxon>
        <taxon>Microthlaspi</taxon>
    </lineage>
</organism>
<protein>
    <recommendedName>
        <fullName evidence="1">Replication protein A 70 kDa DNA-binding subunit B/D first OB fold domain-containing protein</fullName>
    </recommendedName>
</protein>
<proteinExistence type="predicted"/>
<dbReference type="InterPro" id="IPR003871">
    <property type="entry name" value="RFA1B/D_OB_1st"/>
</dbReference>
<dbReference type="EMBL" id="CACVBM020000143">
    <property type="protein sequence ID" value="CAA7015019.1"/>
    <property type="molecule type" value="Genomic_DNA"/>
</dbReference>
<dbReference type="Pfam" id="PF02721">
    <property type="entry name" value="DUF223"/>
    <property type="match status" value="1"/>
</dbReference>
<evidence type="ECO:0000313" key="3">
    <source>
        <dbReference type="EMBL" id="CAA7019768.1"/>
    </source>
</evidence>
<sequence>MATISKINELSPHRNGWTIRVRVLKKWSEMIDGGGDILRFLLVDDHLHEGDWKIITGFTVELSPPGFRFAMNHHTIIFTGNTNLQRSWGVITDHYMSFKNFRSIMNGVYTSNYPIDLLGYLDGVGEIEVVTDHTFTLGDNMQTSRVTFTIKDLE</sequence>
<accession>A0A6D2I2U6</accession>